<evidence type="ECO:0000259" key="3">
    <source>
        <dbReference type="Pfam" id="PF14067"/>
    </source>
</evidence>
<keyword evidence="2" id="KW-0812">Transmembrane</keyword>
<feature type="domain" description="LssY-like C-terminal" evidence="3">
    <location>
        <begin position="138"/>
        <end position="327"/>
    </location>
</feature>
<feature type="transmembrane region" description="Helical" evidence="2">
    <location>
        <begin position="107"/>
        <end position="127"/>
    </location>
</feature>
<feature type="transmembrane region" description="Helical" evidence="2">
    <location>
        <begin position="452"/>
        <end position="469"/>
    </location>
</feature>
<evidence type="ECO:0000256" key="2">
    <source>
        <dbReference type="SAM" id="Phobius"/>
    </source>
</evidence>
<evidence type="ECO:0000313" key="5">
    <source>
        <dbReference type="Proteomes" id="UP001247542"/>
    </source>
</evidence>
<feature type="transmembrane region" description="Helical" evidence="2">
    <location>
        <begin position="424"/>
        <end position="446"/>
    </location>
</feature>
<evidence type="ECO:0000256" key="1">
    <source>
        <dbReference type="SAM" id="MobiDB-lite"/>
    </source>
</evidence>
<organism evidence="4 5">
    <name type="scientific">Gleimia hominis</name>
    <dbReference type="NCBI Taxonomy" id="595468"/>
    <lineage>
        <taxon>Bacteria</taxon>
        <taxon>Bacillati</taxon>
        <taxon>Actinomycetota</taxon>
        <taxon>Actinomycetes</taxon>
        <taxon>Actinomycetales</taxon>
        <taxon>Actinomycetaceae</taxon>
        <taxon>Gleimia</taxon>
    </lineage>
</organism>
<keyword evidence="5" id="KW-1185">Reference proteome</keyword>
<feature type="transmembrane region" description="Helical" evidence="2">
    <location>
        <begin position="362"/>
        <end position="383"/>
    </location>
</feature>
<protein>
    <submittedName>
        <fullName evidence="4">LssY C-terminal domain-containing protein</fullName>
    </submittedName>
</protein>
<keyword evidence="2" id="KW-1133">Transmembrane helix</keyword>
<keyword evidence="2" id="KW-0472">Membrane</keyword>
<name>A0ABU3I906_9ACTO</name>
<feature type="region of interest" description="Disordered" evidence="1">
    <location>
        <begin position="1"/>
        <end position="43"/>
    </location>
</feature>
<evidence type="ECO:0000313" key="4">
    <source>
        <dbReference type="EMBL" id="MDT3766859.1"/>
    </source>
</evidence>
<dbReference type="Pfam" id="PF14067">
    <property type="entry name" value="LssY_C"/>
    <property type="match status" value="1"/>
</dbReference>
<gene>
    <name evidence="4" type="ORF">QS713_02115</name>
</gene>
<dbReference type="InterPro" id="IPR025902">
    <property type="entry name" value="LssY-like-C_dom"/>
</dbReference>
<reference evidence="4 5" key="1">
    <citation type="submission" date="2023-06" db="EMBL/GenBank/DDBJ databases">
        <title>Draft genome sequence of Gleimia hominis type strain CCUG 57540T.</title>
        <authorList>
            <person name="Salva-Serra F."/>
            <person name="Cardew S."/>
            <person name="Jensie Markopoulos S."/>
            <person name="Ohlen M."/>
            <person name="Inganas E."/>
            <person name="Svensson-Stadler L."/>
            <person name="Moore E.R.B."/>
        </authorList>
    </citation>
    <scope>NUCLEOTIDE SEQUENCE [LARGE SCALE GENOMIC DNA]</scope>
    <source>
        <strain evidence="4 5">CCUG 57540</strain>
    </source>
</reference>
<dbReference type="EMBL" id="JASXSX010000001">
    <property type="protein sequence ID" value="MDT3766859.1"/>
    <property type="molecule type" value="Genomic_DNA"/>
</dbReference>
<dbReference type="Proteomes" id="UP001247542">
    <property type="component" value="Unassembled WGS sequence"/>
</dbReference>
<feature type="transmembrane region" description="Helical" evidence="2">
    <location>
        <begin position="395"/>
        <end position="417"/>
    </location>
</feature>
<sequence>MNSSSSSPRWSARSSSSLEGQAKEKSDDTALAVPQESTFDDQPKPVVKISTHYLRPDQYPKYRYDKRVKGTKRAWSLYEVLDTAFIILAAVQAGILAAFLIRASFRLSWTAILAAILLWGVLTFLLLPRLHQVFSLVYVPDYFIGRTKTRDGLLGDPVNLAFKGTADDIHTAMRRAGWSLADPVNLRSSWKIVISSVFKRSYPQAPVSDLYVFGKPQEFAYQQEVEGNANQRHHVRFWQVPKGWLLPGGHHAHWLAAGTYDKSVGLSIFTLQVTHKIDENTDLERDYVVRGLLHSNEEVDVSVIEDFSTAYHHRNGGGDRIRTDGNLPVVNCEDVVDEEAPDYQPEHRSLLSRVGDHHLPPASLIAAGVLALVHLAFVVSMGWSLHGIVDVDPGLLRRIFVIGGIAYAVIQILLWVLVLKHFQWARLAFTAMFLLEAGLQLSQLWLDPTPSVTNLTAAALAALVVMIMSGSDTRKWAHRGGQDRTVYFNVPGAA</sequence>
<dbReference type="RefSeq" id="WP_313272069.1">
    <property type="nucleotide sequence ID" value="NZ_JASXSX010000001.1"/>
</dbReference>
<comment type="caution">
    <text evidence="4">The sequence shown here is derived from an EMBL/GenBank/DDBJ whole genome shotgun (WGS) entry which is preliminary data.</text>
</comment>
<feature type="compositionally biased region" description="Low complexity" evidence="1">
    <location>
        <begin position="1"/>
        <end position="17"/>
    </location>
</feature>
<feature type="transmembrane region" description="Helical" evidence="2">
    <location>
        <begin position="77"/>
        <end position="101"/>
    </location>
</feature>
<accession>A0ABU3I906</accession>
<proteinExistence type="predicted"/>